<reference evidence="1" key="3">
    <citation type="submission" date="2021-08" db="EMBL/GenBank/DDBJ databases">
        <authorList>
            <person name="Tani A."/>
            <person name="Ola A."/>
            <person name="Ogura Y."/>
            <person name="Katsura K."/>
            <person name="Hayashi T."/>
        </authorList>
    </citation>
    <scope>NUCLEOTIDE SEQUENCE</scope>
    <source>
        <strain evidence="1">DSM 22415</strain>
    </source>
</reference>
<dbReference type="EMBL" id="BPQI01000155">
    <property type="protein sequence ID" value="GJD58560.1"/>
    <property type="molecule type" value="Genomic_DNA"/>
</dbReference>
<sequence>MSLVIAATFVAAAAAVLNVTLVITLAERFGTEGQEAGIIGAVPTAA</sequence>
<name>A0A564FSE7_9HYPH</name>
<accession>A0A564FSE7</accession>
<dbReference type="RefSeq" id="WP_186383714.1">
    <property type="nucleotide sequence ID" value="NZ_BPQI01000155.1"/>
</dbReference>
<dbReference type="AlphaFoldDB" id="A0A564FSE7"/>
<organism evidence="2 3">
    <name type="scientific">Methylobacterium dankookense</name>
    <dbReference type="NCBI Taxonomy" id="560405"/>
    <lineage>
        <taxon>Bacteria</taxon>
        <taxon>Pseudomonadati</taxon>
        <taxon>Pseudomonadota</taxon>
        <taxon>Alphaproteobacteria</taxon>
        <taxon>Hyphomicrobiales</taxon>
        <taxon>Methylobacteriaceae</taxon>
        <taxon>Methylobacterium</taxon>
    </lineage>
</organism>
<dbReference type="Proteomes" id="UP001055303">
    <property type="component" value="Unassembled WGS sequence"/>
</dbReference>
<evidence type="ECO:0000313" key="4">
    <source>
        <dbReference type="Proteomes" id="UP001055303"/>
    </source>
</evidence>
<keyword evidence="4" id="KW-1185">Reference proteome</keyword>
<evidence type="ECO:0000313" key="3">
    <source>
        <dbReference type="Proteomes" id="UP000401717"/>
    </source>
</evidence>
<reference evidence="2 3" key="1">
    <citation type="submission" date="2019-06" db="EMBL/GenBank/DDBJ databases">
        <authorList>
            <person name="Rodrigo-Torres L."/>
            <person name="Arahal R. D."/>
            <person name="Lucena T."/>
        </authorList>
    </citation>
    <scope>NUCLEOTIDE SEQUENCE [LARGE SCALE GENOMIC DNA]</scope>
    <source>
        <strain evidence="2 3">SW08-7</strain>
    </source>
</reference>
<evidence type="ECO:0000313" key="1">
    <source>
        <dbReference type="EMBL" id="GJD58560.1"/>
    </source>
</evidence>
<proteinExistence type="predicted"/>
<dbReference type="EMBL" id="CABFVH010000002">
    <property type="protein sequence ID" value="VUF10897.1"/>
    <property type="molecule type" value="Genomic_DNA"/>
</dbReference>
<protein>
    <submittedName>
        <fullName evidence="2">Uncharacterized protein</fullName>
    </submittedName>
</protein>
<dbReference type="Proteomes" id="UP000401717">
    <property type="component" value="Unassembled WGS sequence"/>
</dbReference>
<evidence type="ECO:0000313" key="2">
    <source>
        <dbReference type="EMBL" id="VUF10897.1"/>
    </source>
</evidence>
<reference evidence="1" key="2">
    <citation type="journal article" date="2021" name="Front. Microbiol.">
        <title>Comprehensive Comparative Genomics and Phenotyping of Methylobacterium Species.</title>
        <authorList>
            <person name="Alessa O."/>
            <person name="Ogura Y."/>
            <person name="Fujitani Y."/>
            <person name="Takami H."/>
            <person name="Hayashi T."/>
            <person name="Sahin N."/>
            <person name="Tani A."/>
        </authorList>
    </citation>
    <scope>NUCLEOTIDE SEQUENCE</scope>
    <source>
        <strain evidence="1">DSM 22415</strain>
    </source>
</reference>
<gene>
    <name evidence="1" type="ORF">IFDJLNFL_4481</name>
    <name evidence="2" type="ORF">MTDSW087_00569</name>
</gene>